<dbReference type="EMBL" id="AACB03000004">
    <property type="protein sequence ID" value="KAE8302343.1"/>
    <property type="molecule type" value="Genomic_DNA"/>
</dbReference>
<proteinExistence type="predicted"/>
<comment type="caution">
    <text evidence="1">The sequence shown here is derived from an EMBL/GenBank/DDBJ whole genome shotgun (WGS) entry which is preliminary data.</text>
</comment>
<evidence type="ECO:0000313" key="2">
    <source>
        <dbReference type="Proteomes" id="UP000001548"/>
    </source>
</evidence>
<sequence>MSTPENPEQLAESIQTLLLNIKHQQEQATVRVSSALDDILSRIDALDQNISHLLETVSADGK</sequence>
<protein>
    <submittedName>
        <fullName evidence="1">Heat shock factor binding protein</fullName>
    </submittedName>
</protein>
<gene>
    <name evidence="1" type="ORF">GL50803_007351</name>
</gene>
<dbReference type="Proteomes" id="UP000001548">
    <property type="component" value="Unassembled WGS sequence"/>
</dbReference>
<reference evidence="1 2" key="1">
    <citation type="journal article" date="2007" name="Science">
        <title>Genomic minimalism in the early diverging intestinal parasite Giardia lamblia.</title>
        <authorList>
            <person name="Morrison H.G."/>
            <person name="McArthur A.G."/>
            <person name="Gillin F.D."/>
            <person name="Aley S.B."/>
            <person name="Adam R.D."/>
            <person name="Olsen G.J."/>
            <person name="Best A.A."/>
            <person name="Cande W.Z."/>
            <person name="Chen F."/>
            <person name="Cipriano M.J."/>
            <person name="Davids B.J."/>
            <person name="Dawson S.C."/>
            <person name="Elmendorf H.G."/>
            <person name="Hehl A.B."/>
            <person name="Holder M.E."/>
            <person name="Huse S.M."/>
            <person name="Kim U.U."/>
            <person name="Lasek-Nesselquist E."/>
            <person name="Manning G."/>
            <person name="Nigam A."/>
            <person name="Nixon J.E."/>
            <person name="Palm D."/>
            <person name="Passamaneck N.E."/>
            <person name="Prabhu A."/>
            <person name="Reich C.I."/>
            <person name="Reiner D.S."/>
            <person name="Samuelson J."/>
            <person name="Svard S.G."/>
            <person name="Sogin M.L."/>
        </authorList>
    </citation>
    <scope>NUCLEOTIDE SEQUENCE [LARGE SCALE GENOMIC DNA]</scope>
    <source>
        <strain evidence="1 2">WB C6</strain>
    </source>
</reference>
<name>A8B924_GIAIC</name>
<dbReference type="HOGENOM" id="CLU_2908814_0_0_1"/>
<keyword evidence="1" id="KW-0346">Stress response</keyword>
<dbReference type="AlphaFoldDB" id="A8B924"/>
<dbReference type="Gene3D" id="1.20.5.430">
    <property type="match status" value="1"/>
</dbReference>
<keyword evidence="2" id="KW-1185">Reference proteome</keyword>
<dbReference type="KEGG" id="gla:GL50803_007351"/>
<organism evidence="1 2">
    <name type="scientific">Giardia intestinalis (strain ATCC 50803 / WB clone C6)</name>
    <name type="common">Giardia lamblia</name>
    <dbReference type="NCBI Taxonomy" id="184922"/>
    <lineage>
        <taxon>Eukaryota</taxon>
        <taxon>Metamonada</taxon>
        <taxon>Diplomonadida</taxon>
        <taxon>Hexamitidae</taxon>
        <taxon>Giardiinae</taxon>
        <taxon>Giardia</taxon>
    </lineage>
</organism>
<accession>A8B924</accession>
<dbReference type="VEuPathDB" id="GiardiaDB:GL50803_7351"/>
<dbReference type="RefSeq" id="XP_001708747.1">
    <property type="nucleotide sequence ID" value="XM_001708695.1"/>
</dbReference>
<evidence type="ECO:0000313" key="1">
    <source>
        <dbReference type="EMBL" id="KAE8302343.1"/>
    </source>
</evidence>
<dbReference type="GeneID" id="5701663"/>